<feature type="domain" description="DUF3638" evidence="9">
    <location>
        <begin position="49"/>
        <end position="292"/>
    </location>
</feature>
<feature type="region of interest" description="Disordered" evidence="8">
    <location>
        <begin position="1155"/>
        <end position="1251"/>
    </location>
</feature>
<evidence type="ECO:0000256" key="4">
    <source>
        <dbReference type="ARBA" id="ARBA00022786"/>
    </source>
</evidence>
<dbReference type="InterPro" id="IPR051346">
    <property type="entry name" value="OTU_Deubiquitinase"/>
</dbReference>
<feature type="compositionally biased region" description="Acidic residues" evidence="8">
    <location>
        <begin position="1224"/>
        <end position="1251"/>
    </location>
</feature>
<dbReference type="InterPro" id="IPR022105">
    <property type="entry name" value="DUF3645"/>
</dbReference>
<keyword evidence="4" id="KW-0833">Ubl conjugation pathway</keyword>
<name>A0A0G4HK66_9ALVE</name>
<dbReference type="EMBL" id="CDMZ01002965">
    <property type="protein sequence ID" value="CEM44592.1"/>
    <property type="molecule type" value="Genomic_DNA"/>
</dbReference>
<dbReference type="EC" id="3.4.19.12" evidence="2"/>
<feature type="domain" description="DUF3645" evidence="10">
    <location>
        <begin position="590"/>
        <end position="618"/>
    </location>
</feature>
<evidence type="ECO:0000256" key="7">
    <source>
        <dbReference type="SAM" id="Coils"/>
    </source>
</evidence>
<evidence type="ECO:0000259" key="10">
    <source>
        <dbReference type="Pfam" id="PF12359"/>
    </source>
</evidence>
<feature type="region of interest" description="Disordered" evidence="8">
    <location>
        <begin position="2175"/>
        <end position="2235"/>
    </location>
</feature>
<evidence type="ECO:0000256" key="8">
    <source>
        <dbReference type="SAM" id="MobiDB-lite"/>
    </source>
</evidence>
<keyword evidence="6" id="KW-0788">Thiol protease</keyword>
<evidence type="ECO:0000256" key="2">
    <source>
        <dbReference type="ARBA" id="ARBA00012759"/>
    </source>
</evidence>
<feature type="compositionally biased region" description="Basic and acidic residues" evidence="8">
    <location>
        <begin position="1830"/>
        <end position="1843"/>
    </location>
</feature>
<feature type="region of interest" description="Disordered" evidence="8">
    <location>
        <begin position="1830"/>
        <end position="1927"/>
    </location>
</feature>
<feature type="compositionally biased region" description="Basic and acidic residues" evidence="8">
    <location>
        <begin position="690"/>
        <end position="703"/>
    </location>
</feature>
<feature type="compositionally biased region" description="Basic and acidic residues" evidence="8">
    <location>
        <begin position="1184"/>
        <end position="1193"/>
    </location>
</feature>
<dbReference type="VEuPathDB" id="CryptoDB:Cvel_28446"/>
<feature type="compositionally biased region" description="Low complexity" evidence="8">
    <location>
        <begin position="1915"/>
        <end position="1925"/>
    </location>
</feature>
<feature type="region of interest" description="Disordered" evidence="8">
    <location>
        <begin position="320"/>
        <end position="346"/>
    </location>
</feature>
<accession>A0A0G4HK66</accession>
<dbReference type="InterPro" id="IPR022099">
    <property type="entry name" value="DUF3638"/>
</dbReference>
<dbReference type="GO" id="GO:0004843">
    <property type="term" value="F:cysteine-type deubiquitinase activity"/>
    <property type="evidence" value="ECO:0007669"/>
    <property type="project" value="UniProtKB-EC"/>
</dbReference>
<organism evidence="11">
    <name type="scientific">Chromera velia CCMP2878</name>
    <dbReference type="NCBI Taxonomy" id="1169474"/>
    <lineage>
        <taxon>Eukaryota</taxon>
        <taxon>Sar</taxon>
        <taxon>Alveolata</taxon>
        <taxon>Colpodellida</taxon>
        <taxon>Chromeraceae</taxon>
        <taxon>Chromera</taxon>
    </lineage>
</organism>
<dbReference type="PANTHER" id="PTHR13367:SF33">
    <property type="entry name" value="P-LOOP CONTAINING NUCLEOSIDE TRIPHOSPHATE HYDROLASE PROTEIN"/>
    <property type="match status" value="1"/>
</dbReference>
<evidence type="ECO:0000256" key="1">
    <source>
        <dbReference type="ARBA" id="ARBA00000707"/>
    </source>
</evidence>
<comment type="catalytic activity">
    <reaction evidence="1">
        <text>Thiol-dependent hydrolysis of ester, thioester, amide, peptide and isopeptide bonds formed by the C-terminal Gly of ubiquitin (a 76-residue protein attached to proteins as an intracellular targeting signal).</text>
        <dbReference type="EC" id="3.4.19.12"/>
    </reaction>
</comment>
<feature type="region of interest" description="Disordered" evidence="8">
    <location>
        <begin position="685"/>
        <end position="720"/>
    </location>
</feature>
<evidence type="ECO:0000259" key="9">
    <source>
        <dbReference type="Pfam" id="PF12340"/>
    </source>
</evidence>
<keyword evidence="5" id="KW-0378">Hydrolase</keyword>
<keyword evidence="3" id="KW-0645">Protease</keyword>
<feature type="compositionally biased region" description="Gly residues" evidence="8">
    <location>
        <begin position="1846"/>
        <end position="1870"/>
    </location>
</feature>
<feature type="region of interest" description="Disordered" evidence="8">
    <location>
        <begin position="1678"/>
        <end position="1698"/>
    </location>
</feature>
<feature type="region of interest" description="Disordered" evidence="8">
    <location>
        <begin position="1334"/>
        <end position="1432"/>
    </location>
</feature>
<reference evidence="11" key="1">
    <citation type="submission" date="2014-11" db="EMBL/GenBank/DDBJ databases">
        <authorList>
            <person name="Otto D Thomas"/>
            <person name="Naeem Raeece"/>
        </authorList>
    </citation>
    <scope>NUCLEOTIDE SEQUENCE</scope>
</reference>
<evidence type="ECO:0000256" key="6">
    <source>
        <dbReference type="ARBA" id="ARBA00022807"/>
    </source>
</evidence>
<feature type="compositionally biased region" description="Acidic residues" evidence="8">
    <location>
        <begin position="1383"/>
        <end position="1400"/>
    </location>
</feature>
<evidence type="ECO:0000256" key="3">
    <source>
        <dbReference type="ARBA" id="ARBA00022670"/>
    </source>
</evidence>
<dbReference type="Pfam" id="PF12340">
    <property type="entry name" value="DUF3638"/>
    <property type="match status" value="1"/>
</dbReference>
<feature type="compositionally biased region" description="Basic and acidic residues" evidence="8">
    <location>
        <begin position="2190"/>
        <end position="2218"/>
    </location>
</feature>
<keyword evidence="7" id="KW-0175">Coiled coil</keyword>
<gene>
    <name evidence="11" type="ORF">Cvel_28446</name>
</gene>
<feature type="coiled-coil region" evidence="7">
    <location>
        <begin position="1251"/>
        <end position="1285"/>
    </location>
</feature>
<feature type="compositionally biased region" description="Basic and acidic residues" evidence="8">
    <location>
        <begin position="1875"/>
        <end position="1902"/>
    </location>
</feature>
<sequence length="2235" mass="250311">MGVLFVHLQQIQRLVAPLQRLVEDSRKKETALCIPMPLCKEICAEPYEAFSPKQWPCWVLLEVDANLTIRPYQPDFARHTLEPSKNLNAISELGVGLGKTAVVTPMVATAIADGSVSEGPPREPRLSEVLVLAPLLKGNVEDLAFRLGGLLNRRVHTLSFKRDRALIPKLLDQLLKSLEECKDRRGVLVWLPDAKQSLLLRQQEMADSDQPIGAGKEKRSPEYRLELVKRLGRINAFFARYGRGLIDEADSVLHYKNQLVYAVGKQNPLEGGELRRLVPFAVLRLLTDVAPEALCRFPSALEIPHIQKWKAQKRRYKKELQVTEENAGASSSSSGVQGAPEGDEDIEDEMDRSALPGSHMFFPVRLLRNASADSLGLTATPESHCVAFLVNAILRNIWAGDAPELRLPDVEERRRRWYNIYILQQWHDGNDLPSRRQDRLFSADTDTWQNDKWKKFRHIDSTIENFWIGKPTFEAVVDGESRKKLWDKREKYISDISEAVELFWKVPGIPCPEKTAVMELRGLFSGPQIFVHCLSERYRVNFGVDPRVEDVARRARVEIAHNETLRQMGMTKNLGPPMSVAEVVGREGKRLSAVPFRGKDKPADRTEFANPDVAVMFTLLSYFYQGLGEAEILEVLEDLQSEPNPDATWRFWLHSVRNPEKRRFHVNQAFSVSAVALRRENLQNMRKKKEREQALREARRKGQDAMNQKRARKNEQRRMQANPAELRRMERAEQAKVLKEKKNAAVQAKRKEIIERKNMWQKLTALTGRMRINTLSGATSIVRILKDRCVQLYDIPPSIIDRRSVNSDDAKQLKLLVAILSRHMDVIAFWLERRVFSFESKVFPARISASGWSLCLCPDARRLQMAVSLGDEFRLRKLPPPSTGDEATDLTNVKETFADLGDEGNRTVDGPAITGFSGTSETQLLLPGTAEQDDMPSLLGTVGVNLLRLVRRENFLYKALEPGVTGEELIKSIARLPPDNKFPMVILDGGALVVELSNETAATVFLMEARANRRRLGGNARLPEAVVFFDKKDELVVKDARGRVSPLRLSPFFSCMRDALAFLDDSHTRGVDLPGLPEDAVAAYTLGKGVSLDKLLQGVGRMRLLGQGQSVRFLAAAEVDRHIREKLRGRVGGKGTMQELMESVVGQDLNDLIVPHHRQMPNGDARQGSAVPTRVPSANGGVEAGRRRSSGDPRDDEQGESEGRVSIEEEGEEGDRERGRSTEMDDGEDGEEGQNLEDEDEDVQMEDAEDVQEVEEAAFDAAMRAREAEKEVQLIDLDREDEEALHPSLFDVLDHALLESQAVIKNGVLSWLQQCASRMQTEVAQAEAAHVLAPGFGADKDSSDEDSDGDGGRRKKKESTGSRRPQRAAAAAAAARMQQGREAEDDEDSSEDDRDEEEEAGSEHEDGGERMRAVRKRRRAKEKERAEREGEMDRNIARLSCRVLATLGREREKISLVEMYGHEGSEKIEFLEKYAHKKFKAVSVNCEEKKGRMIQQEDNKGLDSDESPLTDVVCVRVKPYAKHVGKCLPKRKGQNAMNALALGDEQERELEQEVLPVKPEDPVEVIRCKEVPQGFTVHSALWDVLTGRFATVQEFLRDCVSLETSQYPVNRERWPRLDVHKSLLHNLSQVISGSRAHLALDKVVLPLGDRQREGFQPPIRYSPNYDGEAIYKAQTNKTPKVTDEEGPENPLQPQSQQHKWSWTKVVTRALEADGLVPSAGEEAGRRFPVDVQLRSRNGAFEKVMLPPKTFGLDLYFTDDFRDVLDADEAAKLRVSQVVGQERVGTGLDLFLRTPKFVVSIRESSQSGRAALVCLGPHEAESLFQKTVHRELRIRNREKDEEMGRGSAPGGGGGAPRGSMGSGGRGSMGGGRHSKRSLDGHVKTEGGVKVPKSENDPYVRVKQEEEDVPVPPSPPRQQSQQQQQQPDFLPAVRRSSQVDGRASRGLLSLFSSIHLLSPRKEPEQPSLFLDSRLALPPLKIDISLLPVGGAPEVDLEGMEGEEPGIPRSSMAGGMHRASVLSTQRGFRRVSAGAGGFAFSVTDFWESTPANENLRRLLSTLLFLSGNLFFAHVKEEEEVCRLLSLLPKPFLPKFAEWRTAFDNSVSRGFFPPVAMSGGQTMWLDEKVVDAARSLAKRLDDEGRRCFFKTSPVPFVKALLTARRQINRLTDSHLGSLVESHSRTLGLPGAPPGEREEAERLERELEERKRKEKEEAEREQEAEQQEGQEEGAAASAGT</sequence>
<proteinExistence type="predicted"/>
<feature type="compositionally biased region" description="Basic and acidic residues" evidence="8">
    <location>
        <begin position="1401"/>
        <end position="1412"/>
    </location>
</feature>
<evidence type="ECO:0000256" key="5">
    <source>
        <dbReference type="ARBA" id="ARBA00022801"/>
    </source>
</evidence>
<dbReference type="PANTHER" id="PTHR13367">
    <property type="entry name" value="UBIQUITIN THIOESTERASE"/>
    <property type="match status" value="1"/>
</dbReference>
<dbReference type="Pfam" id="PF12359">
    <property type="entry name" value="DUF3645"/>
    <property type="match status" value="1"/>
</dbReference>
<evidence type="ECO:0000313" key="11">
    <source>
        <dbReference type="EMBL" id="CEM44592.1"/>
    </source>
</evidence>
<dbReference type="GO" id="GO:0006508">
    <property type="term" value="P:proteolysis"/>
    <property type="evidence" value="ECO:0007669"/>
    <property type="project" value="UniProtKB-KW"/>
</dbReference>
<feature type="compositionally biased region" description="Basic and acidic residues" evidence="8">
    <location>
        <begin position="1421"/>
        <end position="1432"/>
    </location>
</feature>
<protein>
    <recommendedName>
        <fullName evidence="2">ubiquitinyl hydrolase 1</fullName>
        <ecNumber evidence="2">3.4.19.12</ecNumber>
    </recommendedName>
</protein>